<protein>
    <submittedName>
        <fullName evidence="1">DUF2620 domain-containing protein</fullName>
    </submittedName>
</protein>
<reference evidence="2" key="1">
    <citation type="submission" date="2018-08" db="EMBL/GenBank/DDBJ databases">
        <title>Genome of Lactobacillus sp. HBUAS52074.</title>
        <authorList>
            <person name="Guo Z."/>
            <person name="Zhang Z.D."/>
        </authorList>
    </citation>
    <scope>NUCLEOTIDE SEQUENCE [LARGE SCALE GENOMIC DNA]</scope>
    <source>
        <strain evidence="2">HBUAS52074</strain>
    </source>
</reference>
<keyword evidence="2" id="KW-1185">Reference proteome</keyword>
<dbReference type="Pfam" id="PF10941">
    <property type="entry name" value="DUF2620"/>
    <property type="match status" value="1"/>
</dbReference>
<dbReference type="Proteomes" id="UP000267208">
    <property type="component" value="Chromosome"/>
</dbReference>
<sequence length="121" mass="12718">MIKIVIGGQMGKDEINADLKKLIGDNDVEVTIKNDLDAAMAIQNGEADYYIGACETGAGGALAMATALLGSDKTVTVASPSKVLSEEQIADEINNKGKVAFGFTINTKDTVLPILVKYLVK</sequence>
<dbReference type="KEGG" id="lzh:D1B17_11725"/>
<dbReference type="InterPro" id="IPR021238">
    <property type="entry name" value="DUF2620"/>
</dbReference>
<name>A0A386PW87_9LACO</name>
<gene>
    <name evidence="1" type="ORF">D1B17_11725</name>
</gene>
<accession>A0A386PW87</accession>
<dbReference type="AlphaFoldDB" id="A0A386PW87"/>
<dbReference type="OrthoDB" id="5191605at2"/>
<dbReference type="RefSeq" id="WP_120143717.1">
    <property type="nucleotide sequence ID" value="NZ_CP031933.2"/>
</dbReference>
<evidence type="ECO:0000313" key="2">
    <source>
        <dbReference type="Proteomes" id="UP000267208"/>
    </source>
</evidence>
<dbReference type="EMBL" id="CP031933">
    <property type="protein sequence ID" value="AYE39259.1"/>
    <property type="molecule type" value="Genomic_DNA"/>
</dbReference>
<proteinExistence type="predicted"/>
<evidence type="ECO:0000313" key="1">
    <source>
        <dbReference type="EMBL" id="AYE39259.1"/>
    </source>
</evidence>
<organism evidence="1 2">
    <name type="scientific">Companilactobacillus zhachilii</name>
    <dbReference type="NCBI Taxonomy" id="2304606"/>
    <lineage>
        <taxon>Bacteria</taxon>
        <taxon>Bacillati</taxon>
        <taxon>Bacillota</taxon>
        <taxon>Bacilli</taxon>
        <taxon>Lactobacillales</taxon>
        <taxon>Lactobacillaceae</taxon>
        <taxon>Companilactobacillus</taxon>
    </lineage>
</organism>